<dbReference type="PANTHER" id="PTHR22617">
    <property type="entry name" value="CHEMOTAXIS SENSOR HISTIDINE KINASE-RELATED"/>
    <property type="match status" value="1"/>
</dbReference>
<name>B0C5L0_ACAM1</name>
<dbReference type="Gene3D" id="2.40.50.180">
    <property type="entry name" value="CheA-289, Domain 4"/>
    <property type="match status" value="1"/>
</dbReference>
<dbReference type="Proteomes" id="UP000000268">
    <property type="component" value="Chromosome"/>
</dbReference>
<gene>
    <name evidence="2" type="ordered locus">AM1_3741</name>
</gene>
<dbReference type="EMBL" id="CP000828">
    <property type="protein sequence ID" value="ABW28731.1"/>
    <property type="molecule type" value="Genomic_DNA"/>
</dbReference>
<dbReference type="InterPro" id="IPR039315">
    <property type="entry name" value="CheW"/>
</dbReference>
<dbReference type="GO" id="GO:0006935">
    <property type="term" value="P:chemotaxis"/>
    <property type="evidence" value="ECO:0007669"/>
    <property type="project" value="InterPro"/>
</dbReference>
<dbReference type="RefSeq" id="WP_012164110.1">
    <property type="nucleotide sequence ID" value="NC_009925.1"/>
</dbReference>
<dbReference type="KEGG" id="amr:AM1_3741"/>
<dbReference type="PANTHER" id="PTHR22617:SF23">
    <property type="entry name" value="CHEMOTAXIS PROTEIN CHEW"/>
    <property type="match status" value="1"/>
</dbReference>
<keyword evidence="3" id="KW-1185">Reference proteome</keyword>
<accession>B0C5L0</accession>
<evidence type="ECO:0000313" key="3">
    <source>
        <dbReference type="Proteomes" id="UP000000268"/>
    </source>
</evidence>
<reference evidence="2 3" key="1">
    <citation type="journal article" date="2008" name="Proc. Natl. Acad. Sci. U.S.A.">
        <title>Niche adaptation and genome expansion in the chlorophyll d-producing cyanobacterium Acaryochloris marina.</title>
        <authorList>
            <person name="Swingley W.D."/>
            <person name="Chen M."/>
            <person name="Cheung P.C."/>
            <person name="Conrad A.L."/>
            <person name="Dejesa L.C."/>
            <person name="Hao J."/>
            <person name="Honchak B.M."/>
            <person name="Karbach L.E."/>
            <person name="Kurdoglu A."/>
            <person name="Lahiri S."/>
            <person name="Mastrian S.D."/>
            <person name="Miyashita H."/>
            <person name="Page L."/>
            <person name="Ramakrishna P."/>
            <person name="Satoh S."/>
            <person name="Sattley W.M."/>
            <person name="Shimada Y."/>
            <person name="Taylor H.L."/>
            <person name="Tomo T."/>
            <person name="Tsuchiya T."/>
            <person name="Wang Z.T."/>
            <person name="Raymond J."/>
            <person name="Mimuro M."/>
            <person name="Blankenship R.E."/>
            <person name="Touchman J.W."/>
        </authorList>
    </citation>
    <scope>NUCLEOTIDE SEQUENCE [LARGE SCALE GENOMIC DNA]</scope>
    <source>
        <strain evidence="3">MBIC 11017</strain>
    </source>
</reference>
<dbReference type="SMART" id="SM00260">
    <property type="entry name" value="CheW"/>
    <property type="match status" value="1"/>
</dbReference>
<dbReference type="SUPFAM" id="SSF50341">
    <property type="entry name" value="CheW-like"/>
    <property type="match status" value="1"/>
</dbReference>
<organism evidence="2 3">
    <name type="scientific">Acaryochloris marina (strain MBIC 11017)</name>
    <dbReference type="NCBI Taxonomy" id="329726"/>
    <lineage>
        <taxon>Bacteria</taxon>
        <taxon>Bacillati</taxon>
        <taxon>Cyanobacteriota</taxon>
        <taxon>Cyanophyceae</taxon>
        <taxon>Acaryochloridales</taxon>
        <taxon>Acaryochloridaceae</taxon>
        <taxon>Acaryochloris</taxon>
    </lineage>
</organism>
<dbReference type="PROSITE" id="PS50851">
    <property type="entry name" value="CHEW"/>
    <property type="match status" value="1"/>
</dbReference>
<dbReference type="InterPro" id="IPR002545">
    <property type="entry name" value="CheW-lke_dom"/>
</dbReference>
<dbReference type="Pfam" id="PF01584">
    <property type="entry name" value="CheW"/>
    <property type="match status" value="1"/>
</dbReference>
<evidence type="ECO:0000313" key="2">
    <source>
        <dbReference type="EMBL" id="ABW28731.1"/>
    </source>
</evidence>
<dbReference type="GO" id="GO:0005829">
    <property type="term" value="C:cytosol"/>
    <property type="evidence" value="ECO:0007669"/>
    <property type="project" value="TreeGrafter"/>
</dbReference>
<dbReference type="AlphaFoldDB" id="B0C5L0"/>
<dbReference type="STRING" id="329726.AM1_3741"/>
<dbReference type="GO" id="GO:0007165">
    <property type="term" value="P:signal transduction"/>
    <property type="evidence" value="ECO:0007669"/>
    <property type="project" value="InterPro"/>
</dbReference>
<proteinExistence type="predicted"/>
<evidence type="ECO:0000259" key="1">
    <source>
        <dbReference type="PROSITE" id="PS50851"/>
    </source>
</evidence>
<feature type="domain" description="CheW-like" evidence="1">
    <location>
        <begin position="30"/>
        <end position="184"/>
    </location>
</feature>
<dbReference type="HOGENOM" id="CLU_048995_5_0_3"/>
<dbReference type="OrthoDB" id="456080at2"/>
<sequence length="187" mass="20724">MTQQPTASTTSLSRLQELLPQLFQSTQLTGQPYLRFMVAEGIGALLSMEHVQESLIVEAEQITLIPNMARSVLGLMNSRDQVFCVVNLPQLLGYPDIIGSQRRYRVIVVRVPPSDYQRSGNGEALLGLAVPQIQGVTRLQEEQLQTEIAACPANLSPYVTATCQQDEQTLYLFYPPFLAKAPALYPT</sequence>
<protein>
    <recommendedName>
        <fullName evidence="1">CheW-like domain-containing protein</fullName>
    </recommendedName>
</protein>
<dbReference type="Gene3D" id="2.30.30.40">
    <property type="entry name" value="SH3 Domains"/>
    <property type="match status" value="1"/>
</dbReference>
<dbReference type="eggNOG" id="COG0835">
    <property type="taxonomic scope" value="Bacteria"/>
</dbReference>
<dbReference type="InterPro" id="IPR036061">
    <property type="entry name" value="CheW-like_dom_sf"/>
</dbReference>